<sequence length="261" mass="27817">MGRNGINGKPCGPEGQSDGGQGGTATMLGMSRRELGVFLMSERGNARRKGACVLRAVEAGGISLGLLPPCVLRKGLSPLCAPRKGLLPPERSVQWLAAQRGKALEARTTLFPNSSILIFHALVGPFGAPTPDLDLPQTGAYGAFAGSPCMGRDLGRADRGTCEWCTLDLREQCFRPYMPSSRRAVFPSLHGPPAALLGRWHPPGACVFLPRTEQLALMYSPFETHHRTGVVRVRGGAQSGVRVYFPPRHSLTPGVLGTPDA</sequence>
<proteinExistence type="predicted"/>
<organism evidence="2 3">
    <name type="scientific">Aristolochia fimbriata</name>
    <name type="common">White veined hardy Dutchman's pipe vine</name>
    <dbReference type="NCBI Taxonomy" id="158543"/>
    <lineage>
        <taxon>Eukaryota</taxon>
        <taxon>Viridiplantae</taxon>
        <taxon>Streptophyta</taxon>
        <taxon>Embryophyta</taxon>
        <taxon>Tracheophyta</taxon>
        <taxon>Spermatophyta</taxon>
        <taxon>Magnoliopsida</taxon>
        <taxon>Magnoliidae</taxon>
        <taxon>Piperales</taxon>
        <taxon>Aristolochiaceae</taxon>
        <taxon>Aristolochia</taxon>
    </lineage>
</organism>
<dbReference type="EMBL" id="JAINDJ010000006">
    <property type="protein sequence ID" value="KAG9444698.1"/>
    <property type="molecule type" value="Genomic_DNA"/>
</dbReference>
<protein>
    <submittedName>
        <fullName evidence="2">Uncharacterized protein</fullName>
    </submittedName>
</protein>
<gene>
    <name evidence="2" type="ORF">H6P81_016038</name>
</gene>
<dbReference type="Proteomes" id="UP000825729">
    <property type="component" value="Unassembled WGS sequence"/>
</dbReference>
<comment type="caution">
    <text evidence="2">The sequence shown here is derived from an EMBL/GenBank/DDBJ whole genome shotgun (WGS) entry which is preliminary data.</text>
</comment>
<evidence type="ECO:0000313" key="3">
    <source>
        <dbReference type="Proteomes" id="UP000825729"/>
    </source>
</evidence>
<evidence type="ECO:0000313" key="2">
    <source>
        <dbReference type="EMBL" id="KAG9444698.1"/>
    </source>
</evidence>
<feature type="region of interest" description="Disordered" evidence="1">
    <location>
        <begin position="1"/>
        <end position="26"/>
    </location>
</feature>
<evidence type="ECO:0000256" key="1">
    <source>
        <dbReference type="SAM" id="MobiDB-lite"/>
    </source>
</evidence>
<keyword evidence="3" id="KW-1185">Reference proteome</keyword>
<name>A0AAV7E787_ARIFI</name>
<dbReference type="AlphaFoldDB" id="A0AAV7E787"/>
<accession>A0AAV7E787</accession>
<reference evidence="2 3" key="1">
    <citation type="submission" date="2021-07" db="EMBL/GenBank/DDBJ databases">
        <title>The Aristolochia fimbriata genome: insights into angiosperm evolution, floral development and chemical biosynthesis.</title>
        <authorList>
            <person name="Jiao Y."/>
        </authorList>
    </citation>
    <scope>NUCLEOTIDE SEQUENCE [LARGE SCALE GENOMIC DNA]</scope>
    <source>
        <strain evidence="2">IBCAS-2021</strain>
        <tissue evidence="2">Leaf</tissue>
    </source>
</reference>